<proteinExistence type="predicted"/>
<organism evidence="1 2">
    <name type="scientific">Bipolaris victoriae (strain FI3)</name>
    <name type="common">Victoria blight of oats agent</name>
    <name type="synonym">Cochliobolus victoriae</name>
    <dbReference type="NCBI Taxonomy" id="930091"/>
    <lineage>
        <taxon>Eukaryota</taxon>
        <taxon>Fungi</taxon>
        <taxon>Dikarya</taxon>
        <taxon>Ascomycota</taxon>
        <taxon>Pezizomycotina</taxon>
        <taxon>Dothideomycetes</taxon>
        <taxon>Pleosporomycetidae</taxon>
        <taxon>Pleosporales</taxon>
        <taxon>Pleosporineae</taxon>
        <taxon>Pleosporaceae</taxon>
        <taxon>Bipolaris</taxon>
    </lineage>
</organism>
<protein>
    <submittedName>
        <fullName evidence="1">Uncharacterized protein</fullName>
    </submittedName>
</protein>
<dbReference type="HOGENOM" id="CLU_1224569_0_0_1"/>
<evidence type="ECO:0000313" key="2">
    <source>
        <dbReference type="Proteomes" id="UP000054337"/>
    </source>
</evidence>
<sequence>MYCSSSRMPILHYTLHYYTPPSSSQHPARGARGPHGGFTKPFRVHCRNLLVDKALRSRAMPPWSPGNRMAPTVCVGSSMRNDICRPGPRFHSSTDAMLALAACATAGCADGPGPLHCTRSHSTRQTQTDDTLLTLSVRLSCLSMYTSPPSLSHAAIAAAASTPLRLCAGSETRFHPANSPRRYACLPTPSACPVPTHQSHSRPLAPSRLPLASLAACPLPAYSDSP</sequence>
<gene>
    <name evidence="1" type="ORF">COCVIDRAFT_11799</name>
</gene>
<keyword evidence="2" id="KW-1185">Reference proteome</keyword>
<reference evidence="1 2" key="1">
    <citation type="journal article" date="2013" name="PLoS Genet.">
        <title>Comparative genome structure, secondary metabolite, and effector coding capacity across Cochliobolus pathogens.</title>
        <authorList>
            <person name="Condon B.J."/>
            <person name="Leng Y."/>
            <person name="Wu D."/>
            <person name="Bushley K.E."/>
            <person name="Ohm R.A."/>
            <person name="Otillar R."/>
            <person name="Martin J."/>
            <person name="Schackwitz W."/>
            <person name="Grimwood J."/>
            <person name="MohdZainudin N."/>
            <person name="Xue C."/>
            <person name="Wang R."/>
            <person name="Manning V.A."/>
            <person name="Dhillon B."/>
            <person name="Tu Z.J."/>
            <person name="Steffenson B.J."/>
            <person name="Salamov A."/>
            <person name="Sun H."/>
            <person name="Lowry S."/>
            <person name="LaButti K."/>
            <person name="Han J."/>
            <person name="Copeland A."/>
            <person name="Lindquist E."/>
            <person name="Barry K."/>
            <person name="Schmutz J."/>
            <person name="Baker S.E."/>
            <person name="Ciuffetti L.M."/>
            <person name="Grigoriev I.V."/>
            <person name="Zhong S."/>
            <person name="Turgeon B.G."/>
        </authorList>
    </citation>
    <scope>NUCLEOTIDE SEQUENCE [LARGE SCALE GENOMIC DNA]</scope>
    <source>
        <strain evidence="1 2">FI3</strain>
    </source>
</reference>
<dbReference type="RefSeq" id="XP_014561649.1">
    <property type="nucleotide sequence ID" value="XM_014706163.1"/>
</dbReference>
<dbReference type="GeneID" id="26251042"/>
<name>W7EZ27_BIPV3</name>
<dbReference type="Proteomes" id="UP000054337">
    <property type="component" value="Unassembled WGS sequence"/>
</dbReference>
<dbReference type="AlphaFoldDB" id="W7EZ27"/>
<evidence type="ECO:0000313" key="1">
    <source>
        <dbReference type="EMBL" id="EUN32179.1"/>
    </source>
</evidence>
<dbReference type="EMBL" id="KI968695">
    <property type="protein sequence ID" value="EUN32179.1"/>
    <property type="molecule type" value="Genomic_DNA"/>
</dbReference>
<accession>W7EZ27</accession>